<dbReference type="PANTHER" id="PTHR12281">
    <property type="entry name" value="RP42 RELATED"/>
    <property type="match status" value="1"/>
</dbReference>
<dbReference type="InterPro" id="IPR014764">
    <property type="entry name" value="DCN-prot"/>
</dbReference>
<dbReference type="GO" id="GO:0045116">
    <property type="term" value="P:protein neddylation"/>
    <property type="evidence" value="ECO:0007669"/>
    <property type="project" value="TreeGrafter"/>
</dbReference>
<name>A0A8H6YJV1_9AGAR</name>
<dbReference type="EMBL" id="JACAZH010000009">
    <property type="protein sequence ID" value="KAF7359255.1"/>
    <property type="molecule type" value="Genomic_DNA"/>
</dbReference>
<comment type="caution">
    <text evidence="4">The sequence shown here is derived from an EMBL/GenBank/DDBJ whole genome shotgun (WGS) entry which is preliminary data.</text>
</comment>
<dbReference type="PANTHER" id="PTHR12281:SF12">
    <property type="entry name" value="DEFECTIVE IN CULLIN NEDDYLATION PROTEIN"/>
    <property type="match status" value="1"/>
</dbReference>
<protein>
    <recommendedName>
        <fullName evidence="1">Defective in cullin neddylation protein</fullName>
    </recommendedName>
</protein>
<evidence type="ECO:0000256" key="2">
    <source>
        <dbReference type="SAM" id="MobiDB-lite"/>
    </source>
</evidence>
<dbReference type="GO" id="GO:0097602">
    <property type="term" value="F:cullin family protein binding"/>
    <property type="evidence" value="ECO:0007669"/>
    <property type="project" value="TreeGrafter"/>
</dbReference>
<dbReference type="AlphaFoldDB" id="A0A8H6YJV1"/>
<gene>
    <name evidence="4" type="ORF">MSAN_01267800</name>
</gene>
<dbReference type="GO" id="GO:0032182">
    <property type="term" value="F:ubiquitin-like protein binding"/>
    <property type="evidence" value="ECO:0007669"/>
    <property type="project" value="TreeGrafter"/>
</dbReference>
<dbReference type="Gene3D" id="1.10.238.10">
    <property type="entry name" value="EF-hand"/>
    <property type="match status" value="1"/>
</dbReference>
<dbReference type="Proteomes" id="UP000623467">
    <property type="component" value="Unassembled WGS sequence"/>
</dbReference>
<feature type="compositionally biased region" description="Pro residues" evidence="2">
    <location>
        <begin position="140"/>
        <end position="151"/>
    </location>
</feature>
<feature type="compositionally biased region" description="Basic residues" evidence="2">
    <location>
        <begin position="83"/>
        <end position="93"/>
    </location>
</feature>
<feature type="compositionally biased region" description="Low complexity" evidence="2">
    <location>
        <begin position="152"/>
        <end position="173"/>
    </location>
</feature>
<feature type="region of interest" description="Disordered" evidence="2">
    <location>
        <begin position="1"/>
        <end position="106"/>
    </location>
</feature>
<evidence type="ECO:0000313" key="4">
    <source>
        <dbReference type="EMBL" id="KAF7359255.1"/>
    </source>
</evidence>
<dbReference type="OrthoDB" id="27198at2759"/>
<dbReference type="InterPro" id="IPR005176">
    <property type="entry name" value="PONY_dom"/>
</dbReference>
<dbReference type="InterPro" id="IPR042460">
    <property type="entry name" value="DCN1-like_PONY"/>
</dbReference>
<dbReference type="PROSITE" id="PS51229">
    <property type="entry name" value="DCUN1"/>
    <property type="match status" value="1"/>
</dbReference>
<keyword evidence="5" id="KW-1185">Reference proteome</keyword>
<evidence type="ECO:0000313" key="5">
    <source>
        <dbReference type="Proteomes" id="UP000623467"/>
    </source>
</evidence>
<dbReference type="Gene3D" id="1.10.238.200">
    <property type="entry name" value="Cullin, PONY binding domain"/>
    <property type="match status" value="1"/>
</dbReference>
<comment type="function">
    <text evidence="1">Neddylation of cullins play an essential role in the regulation of SCF-type complexes activity.</text>
</comment>
<evidence type="ECO:0000256" key="1">
    <source>
        <dbReference type="RuleBase" id="RU410713"/>
    </source>
</evidence>
<feature type="domain" description="DCUN1" evidence="3">
    <location>
        <begin position="181"/>
        <end position="397"/>
    </location>
</feature>
<feature type="compositionally biased region" description="Low complexity" evidence="2">
    <location>
        <begin position="13"/>
        <end position="33"/>
    </location>
</feature>
<proteinExistence type="predicted"/>
<feature type="region of interest" description="Disordered" evidence="2">
    <location>
        <begin position="125"/>
        <end position="178"/>
    </location>
</feature>
<dbReference type="GO" id="GO:0000151">
    <property type="term" value="C:ubiquitin ligase complex"/>
    <property type="evidence" value="ECO:0007669"/>
    <property type="project" value="TreeGrafter"/>
</dbReference>
<reference evidence="4" key="1">
    <citation type="submission" date="2020-05" db="EMBL/GenBank/DDBJ databases">
        <title>Mycena genomes resolve the evolution of fungal bioluminescence.</title>
        <authorList>
            <person name="Tsai I.J."/>
        </authorList>
    </citation>
    <scope>NUCLEOTIDE SEQUENCE</scope>
    <source>
        <strain evidence="4">160909Yilan</strain>
    </source>
</reference>
<sequence length="407" mass="43466">MPPKRKRAEDDTVAAATSSTRATRSSARQSTGSTKDDSAPKSTSTKKSSSTKEASKATTKSEAPAAKKAKTTAKASTSTTKGTAKKTAPKKSAKAIEFSAPGTASPHMRLSSLFCFSSHNVKKTIRSDDEPSASKSLPLIPDPLPSTPPLEPVAQPKPKAPAPAAAAAPAKQASVSKLEPYSPDRAAALFKKYADEDDPNVIGPEGFSNMCTEAQIALDGAGPLILAWQLNAKEMAKFTKDEWNTGTQSLKISSLSGLSMAVSDLETLLIQGKPAAKGSAGKKDPYDKFAYNKYAADPSAAFQTLYSFCFTLAKPEQSRNIDMETSTAFWSVLLVPKYSIMSEVLEFIAEKGSYKATNKDLWSMMLEFCRTVQPSLQDYEADGAWPTLLDDFVAWKKAKMGNGASAE</sequence>
<dbReference type="GO" id="GO:0031624">
    <property type="term" value="F:ubiquitin conjugating enzyme binding"/>
    <property type="evidence" value="ECO:0007669"/>
    <property type="project" value="TreeGrafter"/>
</dbReference>
<accession>A0A8H6YJV1</accession>
<evidence type="ECO:0000259" key="3">
    <source>
        <dbReference type="PROSITE" id="PS51229"/>
    </source>
</evidence>
<feature type="compositionally biased region" description="Low complexity" evidence="2">
    <location>
        <begin position="40"/>
        <end position="82"/>
    </location>
</feature>
<dbReference type="Pfam" id="PF03556">
    <property type="entry name" value="Cullin_binding"/>
    <property type="match status" value="1"/>
</dbReference>
<organism evidence="4 5">
    <name type="scientific">Mycena sanguinolenta</name>
    <dbReference type="NCBI Taxonomy" id="230812"/>
    <lineage>
        <taxon>Eukaryota</taxon>
        <taxon>Fungi</taxon>
        <taxon>Dikarya</taxon>
        <taxon>Basidiomycota</taxon>
        <taxon>Agaricomycotina</taxon>
        <taxon>Agaricomycetes</taxon>
        <taxon>Agaricomycetidae</taxon>
        <taxon>Agaricales</taxon>
        <taxon>Marasmiineae</taxon>
        <taxon>Mycenaceae</taxon>
        <taxon>Mycena</taxon>
    </lineage>
</organism>